<dbReference type="PANTHER" id="PTHR35191">
    <property type="entry name" value="PROPHAGE SIDE TAIL FIBER PROTEIN HOMOLOG STFQ-RELATED"/>
    <property type="match status" value="1"/>
</dbReference>
<dbReference type="PANTHER" id="PTHR35191:SF1">
    <property type="entry name" value="PROPHAGE SIDE TAIL FIBER PROTEIN HOMOLOG STFQ-RELATED"/>
    <property type="match status" value="1"/>
</dbReference>
<dbReference type="Gene3D" id="3.90.1340.10">
    <property type="entry name" value="Phage tail collar domain"/>
    <property type="match status" value="1"/>
</dbReference>
<dbReference type="SUPFAM" id="SSF88874">
    <property type="entry name" value="Receptor-binding domain of short tail fibre protein gp12"/>
    <property type="match status" value="1"/>
</dbReference>
<sequence length="430" mass="43722">MKPLIPVTTQSSDGAFYDENKVTGEEGTIVDAGYMNNMQGAVRSVQSEIISILATAGMQPDQASVNQLLTALDVRFLKAPSAALTGVPTAPTASFGTTSTQIANMLAVHAAKASLSGVNSVTGSNTLTPAAAGSLVYMTGSTTFTTTLPAGDAVALGQTIRLVNYSTQPQTVATSGANIIYGGPVFGSLASMSLPPGAGINLVSRGSGEWDIIGGSGSTQYAAGLNFVSPVFSGTPTAPTAAQGTNNGQVATTAFTAAGLSQKLDISEVVGIPLPWPQATAPAGWLKCNGQAFDKALYPKLAIAYPAGSLPDLRGEFIRGWDDGRGVDSGRAIVSRQNATGLRTGAMDYNGSDVDSAGVYIGIGYADADSSTNTISFTNQGYPNGTLMAGGAGKDNGVSGNASSTVYSGGVNWITVRPRNISFNYIVRAA</sequence>
<name>A0AAX4EYJ8_9GAMM</name>
<dbReference type="AlphaFoldDB" id="A0AAX4EYJ8"/>
<protein>
    <submittedName>
        <fullName evidence="2">Phage tail protein</fullName>
    </submittedName>
</protein>
<dbReference type="RefSeq" id="WP_316392891.1">
    <property type="nucleotide sequence ID" value="NZ_CP136339.1"/>
</dbReference>
<dbReference type="Proteomes" id="UP001304423">
    <property type="component" value="Chromosome"/>
</dbReference>
<gene>
    <name evidence="2" type="ORF">RXA29_21970</name>
</gene>
<dbReference type="Pfam" id="PF07484">
    <property type="entry name" value="Collar"/>
    <property type="match status" value="1"/>
</dbReference>
<evidence type="ECO:0000259" key="1">
    <source>
        <dbReference type="Pfam" id="PF07484"/>
    </source>
</evidence>
<evidence type="ECO:0000313" key="3">
    <source>
        <dbReference type="Proteomes" id="UP001304423"/>
    </source>
</evidence>
<feature type="domain" description="Phage tail collar" evidence="1">
    <location>
        <begin position="271"/>
        <end position="318"/>
    </location>
</feature>
<dbReference type="EMBL" id="CP136339">
    <property type="protein sequence ID" value="WOA52490.1"/>
    <property type="molecule type" value="Genomic_DNA"/>
</dbReference>
<proteinExistence type="predicted"/>
<accession>A0AAX4EYJ8</accession>
<organism evidence="2 3">
    <name type="scientific">Dickeya solani</name>
    <dbReference type="NCBI Taxonomy" id="1089444"/>
    <lineage>
        <taxon>Bacteria</taxon>
        <taxon>Pseudomonadati</taxon>
        <taxon>Pseudomonadota</taxon>
        <taxon>Gammaproteobacteria</taxon>
        <taxon>Enterobacterales</taxon>
        <taxon>Pectobacteriaceae</taxon>
        <taxon>Dickeya</taxon>
    </lineage>
</organism>
<evidence type="ECO:0000313" key="2">
    <source>
        <dbReference type="EMBL" id="WOA52490.1"/>
    </source>
</evidence>
<dbReference type="InterPro" id="IPR051934">
    <property type="entry name" value="Phage_Tail_Fiber_Structural"/>
</dbReference>
<dbReference type="InterPro" id="IPR011083">
    <property type="entry name" value="Phage_tail_collar_dom"/>
</dbReference>
<reference evidence="2" key="1">
    <citation type="submission" date="2023-10" db="EMBL/GenBank/DDBJ databases">
        <title>Clonality and diversity in the soft rot Dickeya solani phytopathogen.</title>
        <authorList>
            <person name="Pedron J."/>
            <person name="Van Gijsegem F."/>
            <person name="Portier P."/>
            <person name="Taghouti G."/>
        </authorList>
    </citation>
    <scope>NUCLEOTIDE SEQUENCE</scope>
    <source>
        <strain evidence="2">CFBP5647</strain>
    </source>
</reference>
<dbReference type="InterPro" id="IPR037053">
    <property type="entry name" value="Phage_tail_collar_dom_sf"/>
</dbReference>